<proteinExistence type="inferred from homology"/>
<keyword evidence="4" id="KW-1185">Reference proteome</keyword>
<dbReference type="EMBL" id="CP051682">
    <property type="protein sequence ID" value="QJD95973.1"/>
    <property type="molecule type" value="Genomic_DNA"/>
</dbReference>
<comment type="similarity">
    <text evidence="2">Belongs to the TacA antitoxin family.</text>
</comment>
<dbReference type="RefSeq" id="WP_169606979.1">
    <property type="nucleotide sequence ID" value="NZ_CP051682.1"/>
</dbReference>
<organism evidence="3 4">
    <name type="scientific">Mucilaginibacter robiniae</name>
    <dbReference type="NCBI Taxonomy" id="2728022"/>
    <lineage>
        <taxon>Bacteria</taxon>
        <taxon>Pseudomonadati</taxon>
        <taxon>Bacteroidota</taxon>
        <taxon>Sphingobacteriia</taxon>
        <taxon>Sphingobacteriales</taxon>
        <taxon>Sphingobacteriaceae</taxon>
        <taxon>Mucilaginibacter</taxon>
    </lineage>
</organism>
<dbReference type="KEGG" id="mrob:HH214_08830"/>
<dbReference type="PANTHER" id="PTHR35401">
    <property type="entry name" value="COPG FAMILY HELIX-TURN-HELIX PROTEIN-RELATED-RELATED"/>
    <property type="match status" value="1"/>
</dbReference>
<reference evidence="3 4" key="1">
    <citation type="submission" date="2020-04" db="EMBL/GenBank/DDBJ databases">
        <title>Genome sequencing of novel species.</title>
        <authorList>
            <person name="Heo J."/>
            <person name="Kim S.-J."/>
            <person name="Kim J.-S."/>
            <person name="Hong S.-B."/>
            <person name="Kwon S.-W."/>
        </authorList>
    </citation>
    <scope>NUCLEOTIDE SEQUENCE [LARGE SCALE GENOMIC DNA]</scope>
    <source>
        <strain evidence="3 4">F39-2</strain>
    </source>
</reference>
<sequence>MSTPVNDRIDVRISTEQKKLVKYASELRGFRSLSEFVVYCINAEATRIINDNNKLLNSLEDKRIFVNALLNPPAPNDKLKKALRTFKKLNKGNGTYDFDTRQDTSEE</sequence>
<dbReference type="Gene3D" id="1.20.5.780">
    <property type="entry name" value="Single helix bin"/>
    <property type="match status" value="1"/>
</dbReference>
<accession>A0A7L5E562</accession>
<protein>
    <submittedName>
        <fullName evidence="3">DUF1778 domain-containing protein</fullName>
    </submittedName>
</protein>
<evidence type="ECO:0000256" key="2">
    <source>
        <dbReference type="ARBA" id="ARBA00049988"/>
    </source>
</evidence>
<dbReference type="SUPFAM" id="SSF47598">
    <property type="entry name" value="Ribbon-helix-helix"/>
    <property type="match status" value="1"/>
</dbReference>
<dbReference type="InterPro" id="IPR014795">
    <property type="entry name" value="TacA_1-like"/>
</dbReference>
<dbReference type="Proteomes" id="UP000503278">
    <property type="component" value="Chromosome"/>
</dbReference>
<dbReference type="InterPro" id="IPR010985">
    <property type="entry name" value="Ribbon_hlx_hlx"/>
</dbReference>
<keyword evidence="1" id="KW-1277">Toxin-antitoxin system</keyword>
<dbReference type="AlphaFoldDB" id="A0A7L5E562"/>
<dbReference type="Pfam" id="PF08681">
    <property type="entry name" value="TacA1"/>
    <property type="match status" value="1"/>
</dbReference>
<evidence type="ECO:0000313" key="3">
    <source>
        <dbReference type="EMBL" id="QJD95973.1"/>
    </source>
</evidence>
<gene>
    <name evidence="3" type="ORF">HH214_08830</name>
</gene>
<evidence type="ECO:0000256" key="1">
    <source>
        <dbReference type="ARBA" id="ARBA00022649"/>
    </source>
</evidence>
<evidence type="ECO:0000313" key="4">
    <source>
        <dbReference type="Proteomes" id="UP000503278"/>
    </source>
</evidence>
<dbReference type="GO" id="GO:0006355">
    <property type="term" value="P:regulation of DNA-templated transcription"/>
    <property type="evidence" value="ECO:0007669"/>
    <property type="project" value="InterPro"/>
</dbReference>
<name>A0A7L5E562_9SPHI</name>
<dbReference type="PANTHER" id="PTHR35401:SF2">
    <property type="entry name" value="ABC-TYPE TRANSPORT SYSTEM"/>
    <property type="match status" value="1"/>
</dbReference>